<comment type="subunit">
    <text evidence="5">Part of the 50S ribosomal subunit.</text>
</comment>
<dbReference type="EMBL" id="LR217692">
    <property type="protein sequence ID" value="VFP77918.1"/>
    <property type="molecule type" value="Genomic_DNA"/>
</dbReference>
<dbReference type="AlphaFoldDB" id="A0A451CY38"/>
<dbReference type="GO" id="GO:0003735">
    <property type="term" value="F:structural constituent of ribosome"/>
    <property type="evidence" value="ECO:0007669"/>
    <property type="project" value="InterPro"/>
</dbReference>
<evidence type="ECO:0000313" key="7">
    <source>
        <dbReference type="EMBL" id="VFP77918.1"/>
    </source>
</evidence>
<evidence type="ECO:0000256" key="4">
    <source>
        <dbReference type="ARBA" id="ARBA00035244"/>
    </source>
</evidence>
<comment type="function">
    <text evidence="5">Forms part of the polypeptide exit tunnel.</text>
</comment>
<dbReference type="InterPro" id="IPR002136">
    <property type="entry name" value="Ribosomal_uL4"/>
</dbReference>
<feature type="region of interest" description="Disordered" evidence="6">
    <location>
        <begin position="44"/>
        <end position="73"/>
    </location>
</feature>
<sequence length="201" mass="22903">MELILQDTNKIHVLSEKIFNVSFNEPLVHQIVVTYLARKRQGSKAQKSRSEVSGSGKKPWRQKGTGKARAGSLRSPIWRSGGVTFAAKPKKYILKINKKMYQGALKSIFSELIRQNRLFLFADFFLESPKTKILFKKLQSMNFKRVLIIADPINQNLSYAARNLYYVCVLSVNAINPVSLISYDTVLITVSAIKKIEDMFQ</sequence>
<keyword evidence="5" id="KW-0694">RNA-binding</keyword>
<reference evidence="7 8" key="1">
    <citation type="submission" date="2019-02" db="EMBL/GenBank/DDBJ databases">
        <authorList>
            <person name="Manzano-Marin A."/>
            <person name="Manzano-Marin A."/>
        </authorList>
    </citation>
    <scope>NUCLEOTIDE SEQUENCE [LARGE SCALE GENOMIC DNA]</scope>
    <source>
        <strain evidence="7 8">BuCisplendens/pseudotsugae</strain>
    </source>
</reference>
<evidence type="ECO:0000256" key="3">
    <source>
        <dbReference type="ARBA" id="ARBA00023274"/>
    </source>
</evidence>
<comment type="similarity">
    <text evidence="1 5">Belongs to the universal ribosomal protein uL4 family.</text>
</comment>
<accession>A0A451CY38</accession>
<dbReference type="Proteomes" id="UP000294466">
    <property type="component" value="Chromosome"/>
</dbReference>
<evidence type="ECO:0000256" key="1">
    <source>
        <dbReference type="ARBA" id="ARBA00010528"/>
    </source>
</evidence>
<dbReference type="Pfam" id="PF00573">
    <property type="entry name" value="Ribosomal_L4"/>
    <property type="match status" value="1"/>
</dbReference>
<gene>
    <name evidence="5 7" type="primary">rplD</name>
    <name evidence="7" type="ORF">BUCISPPS3390_351</name>
</gene>
<keyword evidence="5" id="KW-0699">rRNA-binding</keyword>
<dbReference type="NCBIfam" id="TIGR03953">
    <property type="entry name" value="rplD_bact"/>
    <property type="match status" value="1"/>
</dbReference>
<dbReference type="PANTHER" id="PTHR10746">
    <property type="entry name" value="50S RIBOSOMAL PROTEIN L4"/>
    <property type="match status" value="1"/>
</dbReference>
<dbReference type="PANTHER" id="PTHR10746:SF6">
    <property type="entry name" value="LARGE RIBOSOMAL SUBUNIT PROTEIN UL4M"/>
    <property type="match status" value="1"/>
</dbReference>
<dbReference type="InterPro" id="IPR013005">
    <property type="entry name" value="Ribosomal_uL4-like"/>
</dbReference>
<dbReference type="GO" id="GO:0005840">
    <property type="term" value="C:ribosome"/>
    <property type="evidence" value="ECO:0007669"/>
    <property type="project" value="UniProtKB-KW"/>
</dbReference>
<evidence type="ECO:0000313" key="8">
    <source>
        <dbReference type="Proteomes" id="UP000294466"/>
    </source>
</evidence>
<proteinExistence type="inferred from homology"/>
<evidence type="ECO:0000256" key="6">
    <source>
        <dbReference type="SAM" id="MobiDB-lite"/>
    </source>
</evidence>
<dbReference type="HAMAP" id="MF_01328_B">
    <property type="entry name" value="Ribosomal_uL4_B"/>
    <property type="match status" value="1"/>
</dbReference>
<keyword evidence="3 5" id="KW-0687">Ribonucleoprotein</keyword>
<dbReference type="RefSeq" id="WP_154060929.1">
    <property type="nucleotide sequence ID" value="NZ_LR217692.1"/>
</dbReference>
<dbReference type="Gene3D" id="3.40.1370.10">
    <property type="match status" value="1"/>
</dbReference>
<comment type="function">
    <text evidence="5">One of the primary rRNA binding proteins, this protein initially binds near the 5'-end of the 23S rRNA. It is important during the early stages of 50S assembly. It makes multiple contacts with different domains of the 23S rRNA in the assembled 50S subunit and ribosome.</text>
</comment>
<dbReference type="GO" id="GO:0019843">
    <property type="term" value="F:rRNA binding"/>
    <property type="evidence" value="ECO:0007669"/>
    <property type="project" value="UniProtKB-UniRule"/>
</dbReference>
<dbReference type="SUPFAM" id="SSF52166">
    <property type="entry name" value="Ribosomal protein L4"/>
    <property type="match status" value="1"/>
</dbReference>
<keyword evidence="2 5" id="KW-0689">Ribosomal protein</keyword>
<dbReference type="GO" id="GO:0006412">
    <property type="term" value="P:translation"/>
    <property type="evidence" value="ECO:0007669"/>
    <property type="project" value="UniProtKB-UniRule"/>
</dbReference>
<dbReference type="GO" id="GO:1990904">
    <property type="term" value="C:ribonucleoprotein complex"/>
    <property type="evidence" value="ECO:0007669"/>
    <property type="project" value="UniProtKB-KW"/>
</dbReference>
<evidence type="ECO:0000256" key="2">
    <source>
        <dbReference type="ARBA" id="ARBA00022980"/>
    </source>
</evidence>
<name>A0A451CY38_9GAMM</name>
<protein>
    <recommendedName>
        <fullName evidence="4 5">Large ribosomal subunit protein uL4</fullName>
    </recommendedName>
</protein>
<evidence type="ECO:0000256" key="5">
    <source>
        <dbReference type="HAMAP-Rule" id="MF_01328"/>
    </source>
</evidence>
<dbReference type="OrthoDB" id="9803201at2"/>
<organism evidence="7 8">
    <name type="scientific">Buchnera aphidicola</name>
    <name type="common">Cinara cf. splendens/pseudotsugae 3390</name>
    <dbReference type="NCBI Taxonomy" id="2518980"/>
    <lineage>
        <taxon>Bacteria</taxon>
        <taxon>Pseudomonadati</taxon>
        <taxon>Pseudomonadota</taxon>
        <taxon>Gammaproteobacteria</taxon>
        <taxon>Enterobacterales</taxon>
        <taxon>Erwiniaceae</taxon>
        <taxon>Buchnera</taxon>
    </lineage>
</organism>
<dbReference type="InterPro" id="IPR023574">
    <property type="entry name" value="Ribosomal_uL4_dom_sf"/>
</dbReference>